<proteinExistence type="predicted"/>
<organism evidence="4">
    <name type="scientific">Onchocerca flexuosa</name>
    <dbReference type="NCBI Taxonomy" id="387005"/>
    <lineage>
        <taxon>Eukaryota</taxon>
        <taxon>Metazoa</taxon>
        <taxon>Ecdysozoa</taxon>
        <taxon>Nematoda</taxon>
        <taxon>Chromadorea</taxon>
        <taxon>Rhabditida</taxon>
        <taxon>Spirurina</taxon>
        <taxon>Spiruromorpha</taxon>
        <taxon>Filarioidea</taxon>
        <taxon>Onchocercidae</taxon>
        <taxon>Onchocerca</taxon>
    </lineage>
</organism>
<accession>A0A183H2R0</accession>
<evidence type="ECO:0000313" key="3">
    <source>
        <dbReference type="Proteomes" id="UP000267606"/>
    </source>
</evidence>
<evidence type="ECO:0000313" key="4">
    <source>
        <dbReference type="WBParaSite" id="OFLC_0000176901-mRNA-1"/>
    </source>
</evidence>
<name>A0A183H2R0_9BILA</name>
<reference evidence="2 3" key="2">
    <citation type="submission" date="2018-11" db="EMBL/GenBank/DDBJ databases">
        <authorList>
            <consortium name="Pathogen Informatics"/>
        </authorList>
    </citation>
    <scope>NUCLEOTIDE SEQUENCE [LARGE SCALE GENOMIC DNA]</scope>
</reference>
<reference evidence="4" key="1">
    <citation type="submission" date="2016-06" db="UniProtKB">
        <authorList>
            <consortium name="WormBaseParasite"/>
        </authorList>
    </citation>
    <scope>IDENTIFICATION</scope>
</reference>
<keyword evidence="3" id="KW-1185">Reference proteome</keyword>
<protein>
    <submittedName>
        <fullName evidence="2 4">Uncharacterized protein</fullName>
    </submittedName>
</protein>
<feature type="region of interest" description="Disordered" evidence="1">
    <location>
        <begin position="56"/>
        <end position="129"/>
    </location>
</feature>
<dbReference type="AlphaFoldDB" id="A0A183H2R0"/>
<dbReference type="EMBL" id="UZAJ01000897">
    <property type="protein sequence ID" value="VDO30720.1"/>
    <property type="molecule type" value="Genomic_DNA"/>
</dbReference>
<feature type="compositionally biased region" description="Pro residues" evidence="1">
    <location>
        <begin position="65"/>
        <end position="77"/>
    </location>
</feature>
<dbReference type="STRING" id="387005.A0A183H2R0"/>
<evidence type="ECO:0000256" key="1">
    <source>
        <dbReference type="SAM" id="MobiDB-lite"/>
    </source>
</evidence>
<dbReference type="Proteomes" id="UP000267606">
    <property type="component" value="Unassembled WGS sequence"/>
</dbReference>
<feature type="region of interest" description="Disordered" evidence="1">
    <location>
        <begin position="1"/>
        <end position="27"/>
    </location>
</feature>
<gene>
    <name evidence="2" type="ORF">OFLC_LOCUS1770</name>
</gene>
<evidence type="ECO:0000313" key="2">
    <source>
        <dbReference type="EMBL" id="VDO30720.1"/>
    </source>
</evidence>
<sequence>MQEFKEGLTSFATPSSSSSWRRESPSTVIFSKDKRLPLEERLRLVLGCGEGYADKYSSSISTTAAPPPPPPPPPPLPLKSSEIPKLRYDFSCDVDSDIPLPPPPPTTTPSCGHPDQRSYESHTLGPRKG</sequence>
<dbReference type="WBParaSite" id="OFLC_0000176901-mRNA-1">
    <property type="protein sequence ID" value="OFLC_0000176901-mRNA-1"/>
    <property type="gene ID" value="OFLC_0000176901"/>
</dbReference>